<name>A0A0G9HCX6_9GAMM</name>
<evidence type="ECO:0000313" key="2">
    <source>
        <dbReference type="Proteomes" id="UP000182987"/>
    </source>
</evidence>
<dbReference type="KEGG" id="lrz:BJI69_04080"/>
<dbReference type="RefSeq" id="WP_046967045.1">
    <property type="nucleotide sequence ID" value="NZ_CP017480.1"/>
</dbReference>
<gene>
    <name evidence="1" type="ORF">BJI69_04080</name>
</gene>
<reference evidence="2" key="1">
    <citation type="submission" date="2016-09" db="EMBL/GenBank/DDBJ databases">
        <authorList>
            <person name="Lysoe E."/>
        </authorList>
    </citation>
    <scope>NUCLEOTIDE SEQUENCE [LARGE SCALE GENOMIC DNA]</scope>
    <source>
        <strain evidence="2">LJ96T</strain>
    </source>
</reference>
<evidence type="ECO:0000313" key="1">
    <source>
        <dbReference type="EMBL" id="APG03163.1"/>
    </source>
</evidence>
<dbReference type="EMBL" id="CP017480">
    <property type="protein sequence ID" value="APG03163.1"/>
    <property type="molecule type" value="Genomic_DNA"/>
</dbReference>
<proteinExistence type="predicted"/>
<organism evidence="1 2">
    <name type="scientific">Luteibacter rhizovicinus DSM 16549</name>
    <dbReference type="NCBI Taxonomy" id="1440763"/>
    <lineage>
        <taxon>Bacteria</taxon>
        <taxon>Pseudomonadati</taxon>
        <taxon>Pseudomonadota</taxon>
        <taxon>Gammaproteobacteria</taxon>
        <taxon>Lysobacterales</taxon>
        <taxon>Rhodanobacteraceae</taxon>
        <taxon>Luteibacter</taxon>
    </lineage>
</organism>
<protein>
    <submittedName>
        <fullName evidence="1">Uncharacterized protein</fullName>
    </submittedName>
</protein>
<accession>A0A0G9HCX6</accession>
<dbReference type="Proteomes" id="UP000182987">
    <property type="component" value="Chromosome"/>
</dbReference>
<sequence length="136" mass="14780">MRTLSIPARAWMACLIAVLFDATSIASPVATATGLARSDEWEMGVQSAKATSSKMLARQAGTSVIIDIQVHVTALSFVSLDKLGITGAGISSEEKKRLQTQYDDYNEKHNLKPFGGLPRACKDQNCNEDVFGILYR</sequence>
<dbReference type="AlphaFoldDB" id="A0A0G9HCX6"/>
<dbReference type="PATRIC" id="fig|1440763.5.peg.1199"/>
<keyword evidence="2" id="KW-1185">Reference proteome</keyword>